<evidence type="ECO:0000256" key="15">
    <source>
        <dbReference type="ARBA" id="ARBA00022989"/>
    </source>
</evidence>
<evidence type="ECO:0000256" key="20">
    <source>
        <dbReference type="ARBA" id="ARBA00048679"/>
    </source>
</evidence>
<dbReference type="PANTHER" id="PTHR48056">
    <property type="entry name" value="LRR RECEPTOR-LIKE SERINE/THREONINE-PROTEIN KINASE-RELATED"/>
    <property type="match status" value="1"/>
</dbReference>
<protein>
    <recommendedName>
        <fullName evidence="3">non-specific serine/threonine protein kinase</fullName>
        <ecNumber evidence="3">2.7.11.1</ecNumber>
    </recommendedName>
</protein>
<keyword evidence="6" id="KW-0597">Phosphoprotein</keyword>
<dbReference type="STRING" id="4565.A0A3B5Y5A9"/>
<keyword evidence="11" id="KW-0677">Repeat</keyword>
<dbReference type="SMR" id="A0A3B5Y5A9"/>
<dbReference type="EnsemblPlants" id="TraesCS1A02G337300.1">
    <property type="protein sequence ID" value="TraesCS1A02G337300.1"/>
    <property type="gene ID" value="TraesCS1A02G337300"/>
</dbReference>
<dbReference type="Pfam" id="PF00560">
    <property type="entry name" value="LRR_1"/>
    <property type="match status" value="7"/>
</dbReference>
<dbReference type="SMART" id="SM00369">
    <property type="entry name" value="LRR_TYP"/>
    <property type="match status" value="8"/>
</dbReference>
<dbReference type="AlphaFoldDB" id="A0A3B5Y5A9"/>
<evidence type="ECO:0000256" key="2">
    <source>
        <dbReference type="ARBA" id="ARBA00008684"/>
    </source>
</evidence>
<evidence type="ECO:0000256" key="12">
    <source>
        <dbReference type="ARBA" id="ARBA00022741"/>
    </source>
</evidence>
<dbReference type="OMA" id="RMIMREV"/>
<evidence type="ECO:0000256" key="4">
    <source>
        <dbReference type="ARBA" id="ARBA00022475"/>
    </source>
</evidence>
<keyword evidence="8" id="KW-0808">Transferase</keyword>
<dbReference type="SUPFAM" id="SSF52058">
    <property type="entry name" value="L domain-like"/>
    <property type="match status" value="2"/>
</dbReference>
<dbReference type="InterPro" id="IPR008271">
    <property type="entry name" value="Ser/Thr_kinase_AS"/>
</dbReference>
<accession>A0A3B5Y5A9</accession>
<comment type="catalytic activity">
    <reaction evidence="20">
        <text>L-seryl-[protein] + ATP = O-phospho-L-seryl-[protein] + ADP + H(+)</text>
        <dbReference type="Rhea" id="RHEA:17989"/>
        <dbReference type="Rhea" id="RHEA-COMP:9863"/>
        <dbReference type="Rhea" id="RHEA-COMP:11604"/>
        <dbReference type="ChEBI" id="CHEBI:15378"/>
        <dbReference type="ChEBI" id="CHEBI:29999"/>
        <dbReference type="ChEBI" id="CHEBI:30616"/>
        <dbReference type="ChEBI" id="CHEBI:83421"/>
        <dbReference type="ChEBI" id="CHEBI:456216"/>
        <dbReference type="EC" id="2.7.11.1"/>
    </reaction>
</comment>
<evidence type="ECO:0000256" key="6">
    <source>
        <dbReference type="ARBA" id="ARBA00022553"/>
    </source>
</evidence>
<dbReference type="Pfam" id="PF08263">
    <property type="entry name" value="LRRNT_2"/>
    <property type="match status" value="1"/>
</dbReference>
<dbReference type="InterPro" id="IPR013210">
    <property type="entry name" value="LRR_N_plant-typ"/>
</dbReference>
<dbReference type="GO" id="GO:0005524">
    <property type="term" value="F:ATP binding"/>
    <property type="evidence" value="ECO:0007669"/>
    <property type="project" value="UniProtKB-KW"/>
</dbReference>
<dbReference type="GO" id="GO:0005886">
    <property type="term" value="C:plasma membrane"/>
    <property type="evidence" value="ECO:0007669"/>
    <property type="project" value="UniProtKB-SubCell"/>
</dbReference>
<feature type="signal peptide" evidence="23">
    <location>
        <begin position="1"/>
        <end position="25"/>
    </location>
</feature>
<dbReference type="Gene3D" id="3.30.200.20">
    <property type="entry name" value="Phosphorylase Kinase, domain 1"/>
    <property type="match status" value="1"/>
</dbReference>
<evidence type="ECO:0000256" key="11">
    <source>
        <dbReference type="ARBA" id="ARBA00022737"/>
    </source>
</evidence>
<keyword evidence="9 22" id="KW-0812">Transmembrane</keyword>
<evidence type="ECO:0000256" key="22">
    <source>
        <dbReference type="SAM" id="Phobius"/>
    </source>
</evidence>
<dbReference type="InterPro" id="IPR011009">
    <property type="entry name" value="Kinase-like_dom_sf"/>
</dbReference>
<dbReference type="Gramene" id="TraesCS1A03G0833300.1">
    <property type="protein sequence ID" value="TraesCS1A03G0833300.1.CDS"/>
    <property type="gene ID" value="TraesCS1A03G0833300"/>
</dbReference>
<feature type="transmembrane region" description="Helical" evidence="22">
    <location>
        <begin position="623"/>
        <end position="646"/>
    </location>
</feature>
<dbReference type="EC" id="2.7.11.1" evidence="3"/>
<evidence type="ECO:0000256" key="16">
    <source>
        <dbReference type="ARBA" id="ARBA00023136"/>
    </source>
</evidence>
<keyword evidence="17" id="KW-0675">Receptor</keyword>
<dbReference type="InterPro" id="IPR000719">
    <property type="entry name" value="Prot_kinase_dom"/>
</dbReference>
<dbReference type="FunFam" id="1.10.510.10:FF:000358">
    <property type="entry name" value="Putative leucine-rich repeat receptor-like serine/threonine-protein kinase"/>
    <property type="match status" value="1"/>
</dbReference>
<feature type="domain" description="Protein kinase" evidence="24">
    <location>
        <begin position="681"/>
        <end position="987"/>
    </location>
</feature>
<proteinExistence type="inferred from homology"/>
<feature type="chain" id="PRO_5017320499" description="non-specific serine/threonine protein kinase" evidence="23">
    <location>
        <begin position="26"/>
        <end position="1018"/>
    </location>
</feature>
<evidence type="ECO:0000256" key="14">
    <source>
        <dbReference type="ARBA" id="ARBA00022840"/>
    </source>
</evidence>
<keyword evidence="5" id="KW-0723">Serine/threonine-protein kinase</keyword>
<evidence type="ECO:0000256" key="19">
    <source>
        <dbReference type="ARBA" id="ARBA00047899"/>
    </source>
</evidence>
<evidence type="ECO:0000313" key="26">
    <source>
        <dbReference type="Proteomes" id="UP000019116"/>
    </source>
</evidence>
<keyword evidence="14" id="KW-0067">ATP-binding</keyword>
<dbReference type="Pfam" id="PF13855">
    <property type="entry name" value="LRR_8"/>
    <property type="match status" value="2"/>
</dbReference>
<name>A0A3B5Y5A9_WHEAT</name>
<evidence type="ECO:0000256" key="5">
    <source>
        <dbReference type="ARBA" id="ARBA00022527"/>
    </source>
</evidence>
<dbReference type="PANTHER" id="PTHR48056:SF89">
    <property type="entry name" value="OS06G0585982 PROTEIN"/>
    <property type="match status" value="1"/>
</dbReference>
<evidence type="ECO:0000256" key="1">
    <source>
        <dbReference type="ARBA" id="ARBA00004162"/>
    </source>
</evidence>
<dbReference type="Pfam" id="PF00069">
    <property type="entry name" value="Pkinase"/>
    <property type="match status" value="1"/>
</dbReference>
<dbReference type="Gramene" id="TraesCS1A02G337300.1">
    <property type="protein sequence ID" value="TraesCS1A02G337300.1"/>
    <property type="gene ID" value="TraesCS1A02G337300"/>
</dbReference>
<dbReference type="InterPro" id="IPR050647">
    <property type="entry name" value="Plant_LRR-RLKs"/>
</dbReference>
<keyword evidence="16 22" id="KW-0472">Membrane</keyword>
<evidence type="ECO:0000256" key="21">
    <source>
        <dbReference type="SAM" id="MobiDB-lite"/>
    </source>
</evidence>
<comment type="subcellular location">
    <subcellularLocation>
        <location evidence="1">Cell membrane</location>
        <topology evidence="1">Single-pass membrane protein</topology>
    </subcellularLocation>
</comment>
<dbReference type="Proteomes" id="UP000019116">
    <property type="component" value="Chromosome 1A"/>
</dbReference>
<keyword evidence="13" id="KW-0418">Kinase</keyword>
<evidence type="ECO:0000313" key="25">
    <source>
        <dbReference type="EnsemblPlants" id="TraesCS1A02G337300.1"/>
    </source>
</evidence>
<keyword evidence="18" id="KW-0325">Glycoprotein</keyword>
<evidence type="ECO:0000256" key="17">
    <source>
        <dbReference type="ARBA" id="ARBA00023170"/>
    </source>
</evidence>
<dbReference type="InterPro" id="IPR001611">
    <property type="entry name" value="Leu-rich_rpt"/>
</dbReference>
<keyword evidence="7" id="KW-0433">Leucine-rich repeat</keyword>
<evidence type="ECO:0000256" key="8">
    <source>
        <dbReference type="ARBA" id="ARBA00022679"/>
    </source>
</evidence>
<evidence type="ECO:0000256" key="9">
    <source>
        <dbReference type="ARBA" id="ARBA00022692"/>
    </source>
</evidence>
<dbReference type="PROSITE" id="PS50011">
    <property type="entry name" value="PROTEIN_KINASE_DOM"/>
    <property type="match status" value="1"/>
</dbReference>
<comment type="catalytic activity">
    <reaction evidence="19">
        <text>L-threonyl-[protein] + ATP = O-phospho-L-threonyl-[protein] + ADP + H(+)</text>
        <dbReference type="Rhea" id="RHEA:46608"/>
        <dbReference type="Rhea" id="RHEA-COMP:11060"/>
        <dbReference type="Rhea" id="RHEA-COMP:11605"/>
        <dbReference type="ChEBI" id="CHEBI:15378"/>
        <dbReference type="ChEBI" id="CHEBI:30013"/>
        <dbReference type="ChEBI" id="CHEBI:30616"/>
        <dbReference type="ChEBI" id="CHEBI:61977"/>
        <dbReference type="ChEBI" id="CHEBI:456216"/>
        <dbReference type="EC" id="2.7.11.1"/>
    </reaction>
</comment>
<evidence type="ECO:0000256" key="23">
    <source>
        <dbReference type="SAM" id="SignalP"/>
    </source>
</evidence>
<keyword evidence="12" id="KW-0547">Nucleotide-binding</keyword>
<dbReference type="SUPFAM" id="SSF56112">
    <property type="entry name" value="Protein kinase-like (PK-like)"/>
    <property type="match status" value="1"/>
</dbReference>
<dbReference type="SMART" id="SM00220">
    <property type="entry name" value="S_TKc"/>
    <property type="match status" value="1"/>
</dbReference>
<reference evidence="25" key="1">
    <citation type="submission" date="2018-08" db="EMBL/GenBank/DDBJ databases">
        <authorList>
            <person name="Rossello M."/>
        </authorList>
    </citation>
    <scope>NUCLEOTIDE SEQUENCE [LARGE SCALE GENOMIC DNA]</scope>
    <source>
        <strain evidence="25">cv. Chinese Spring</strain>
    </source>
</reference>
<sequence>MSSDHEVTLAMSIMLLLSFGVLCSAVPENNTEDMLSLIGFKQAITYDPSGILKHWNRSTTFCRWEGIKCSRRHPGRIVELHLAGLKLSGQISSLVGNLTFLKKLNLSTNGLSGRLPPLNRLHRQQILDLGYNSLQDTIPDALANCSKLRKLFLSYNSFVGEIPPKLGLLSNLSDLRFNTNNLTGTIPSTFSNSSSIQVMSLSYNHLSGGIPDELGKLPSIRWLALGGNRLIGGFPQGLLNLSNSLRVLGLESNKLGNRLPLNIGDSLSNLQWLFLNRNMFQGKIPASLGNVLGMERLELENNNFTGEIPSSLGKLKSLYYLNLGGDGLEAKDAQSWEFFNALINCSGLNILALDRNQLDGTIPGSIGNLSNSLEMLTLGGNKLSGIVPTSVANLQSLINLGFDYNNLSGKIVEWVGMLTKLQSLNLYQNKFSGPIPSSMGNLTQLTLLSLALNEFEGPIPSSLGNLKQLILLDLSDNTLQSNITLEVGALKQIVDLRLSSNKLTGEIPHVLGQCQNLVTIQMDQNLLIGDIPASLGNLKSLNMVNLSHNNLSGTIPEVLADLPLLDMLDLSYNQLQGEVPRTGVFKNAPSVYLDGNFALCGGVVDLGMPLCPATSQRKGKKYYLVRVLIPVFGFLSLIMLIAIITLHKKKKSHRAYISSTSFGGKFPRLSYYDLARATGNFCEANVIGRGSCGSVYRGKLTQLEMEVAIKVFDPKMRCVDKSFISECKVLRSIRHRYITPILTACLSIDNSGNAFKALIYVLMPNRNLDKWLHEKPAGEEPIVLGLGQRISMVVNIADALAYLHHDSRRSIVHRDLKPSNILLDVDMNAHLGDFGIANLVLQSGSATVGQSSSGTSSSNSVGLKGTIGYIAPEYANSGQASTCGDVFSFGIIILEMLIGKRPTDCMFQDGLSIVNFVERNFPDQIVRIIDVHLQEECCGYIHGADEIGNIVYQCVLSLTQLALSCTCVLPKERMIMREVAIKLHAIRVSYVGATKVQQDEARTQAPSGDREDLAEGSS</sequence>
<dbReference type="InterPro" id="IPR032675">
    <property type="entry name" value="LRR_dom_sf"/>
</dbReference>
<evidence type="ECO:0000256" key="18">
    <source>
        <dbReference type="ARBA" id="ARBA00023180"/>
    </source>
</evidence>
<dbReference type="InterPro" id="IPR003591">
    <property type="entry name" value="Leu-rich_rpt_typical-subtyp"/>
</dbReference>
<comment type="similarity">
    <text evidence="2">Belongs to the protein kinase superfamily. Ser/Thr protein kinase family.</text>
</comment>
<reference evidence="25" key="2">
    <citation type="submission" date="2018-10" db="UniProtKB">
        <authorList>
            <consortium name="EnsemblPlants"/>
        </authorList>
    </citation>
    <scope>IDENTIFICATION</scope>
</reference>
<feature type="region of interest" description="Disordered" evidence="21">
    <location>
        <begin position="999"/>
        <end position="1018"/>
    </location>
</feature>
<keyword evidence="10 23" id="KW-0732">Signal</keyword>
<dbReference type="PROSITE" id="PS00108">
    <property type="entry name" value="PROTEIN_KINASE_ST"/>
    <property type="match status" value="1"/>
</dbReference>
<evidence type="ECO:0000256" key="10">
    <source>
        <dbReference type="ARBA" id="ARBA00022729"/>
    </source>
</evidence>
<evidence type="ECO:0000256" key="13">
    <source>
        <dbReference type="ARBA" id="ARBA00022777"/>
    </source>
</evidence>
<dbReference type="Gene3D" id="1.10.510.10">
    <property type="entry name" value="Transferase(Phosphotransferase) domain 1"/>
    <property type="match status" value="1"/>
</dbReference>
<keyword evidence="15 22" id="KW-1133">Transmembrane helix</keyword>
<keyword evidence="4" id="KW-1003">Cell membrane</keyword>
<dbReference type="FunFam" id="3.80.10.10:FF:000095">
    <property type="entry name" value="LRR receptor-like serine/threonine-protein kinase GSO1"/>
    <property type="match status" value="2"/>
</dbReference>
<dbReference type="GO" id="GO:0004674">
    <property type="term" value="F:protein serine/threonine kinase activity"/>
    <property type="evidence" value="ECO:0007669"/>
    <property type="project" value="UniProtKB-KW"/>
</dbReference>
<evidence type="ECO:0000259" key="24">
    <source>
        <dbReference type="PROSITE" id="PS50011"/>
    </source>
</evidence>
<evidence type="ECO:0000256" key="7">
    <source>
        <dbReference type="ARBA" id="ARBA00022614"/>
    </source>
</evidence>
<keyword evidence="26" id="KW-1185">Reference proteome</keyword>
<dbReference type="OrthoDB" id="676979at2759"/>
<evidence type="ECO:0000256" key="3">
    <source>
        <dbReference type="ARBA" id="ARBA00012513"/>
    </source>
</evidence>
<organism evidence="25">
    <name type="scientific">Triticum aestivum</name>
    <name type="common">Wheat</name>
    <dbReference type="NCBI Taxonomy" id="4565"/>
    <lineage>
        <taxon>Eukaryota</taxon>
        <taxon>Viridiplantae</taxon>
        <taxon>Streptophyta</taxon>
        <taxon>Embryophyta</taxon>
        <taxon>Tracheophyta</taxon>
        <taxon>Spermatophyta</taxon>
        <taxon>Magnoliopsida</taxon>
        <taxon>Liliopsida</taxon>
        <taxon>Poales</taxon>
        <taxon>Poaceae</taxon>
        <taxon>BOP clade</taxon>
        <taxon>Pooideae</taxon>
        <taxon>Triticodae</taxon>
        <taxon>Triticeae</taxon>
        <taxon>Triticinae</taxon>
        <taxon>Triticum</taxon>
    </lineage>
</organism>
<dbReference type="Gene3D" id="3.80.10.10">
    <property type="entry name" value="Ribonuclease Inhibitor"/>
    <property type="match status" value="3"/>
</dbReference>